<dbReference type="InterPro" id="IPR013094">
    <property type="entry name" value="AB_hydrolase_3"/>
</dbReference>
<protein>
    <submittedName>
        <fullName evidence="5">Arylesterase monooxygenase</fullName>
    </submittedName>
</protein>
<dbReference type="InterPro" id="IPR033140">
    <property type="entry name" value="Lipase_GDXG_put_SER_AS"/>
</dbReference>
<evidence type="ECO:0000256" key="2">
    <source>
        <dbReference type="ARBA" id="ARBA00022801"/>
    </source>
</evidence>
<dbReference type="SUPFAM" id="SSF53474">
    <property type="entry name" value="alpha/beta-Hydrolases"/>
    <property type="match status" value="1"/>
</dbReference>
<reference evidence="5 6" key="1">
    <citation type="journal article" date="2011" name="Proc. Natl. Acad. Sci. U.S.A.">
        <title>Genome and transcriptome analyses of the mountain pine beetle-fungal symbiont Grosmannia clavigera, a lodgepole pine pathogen.</title>
        <authorList>
            <person name="DiGuistini S."/>
            <person name="Wang Y."/>
            <person name="Liao N.Y."/>
            <person name="Taylor G."/>
            <person name="Tanguay P."/>
            <person name="Feau N."/>
            <person name="Henrissat B."/>
            <person name="Chan S.K."/>
            <person name="Hesse-Orce U."/>
            <person name="Alamouti S.M."/>
            <person name="Tsui C.K.M."/>
            <person name="Docking R.T."/>
            <person name="Levasseur A."/>
            <person name="Haridas S."/>
            <person name="Robertson G."/>
            <person name="Birol I."/>
            <person name="Holt R.A."/>
            <person name="Marra M.A."/>
            <person name="Hamelin R.C."/>
            <person name="Hirst M."/>
            <person name="Jones S.J.M."/>
            <person name="Bohlmann J."/>
            <person name="Breuil C."/>
        </authorList>
    </citation>
    <scope>NUCLEOTIDE SEQUENCE [LARGE SCALE GENOMIC DNA]</scope>
    <source>
        <strain evidence="6">kw1407 / UAMH 11150</strain>
    </source>
</reference>
<feature type="active site" evidence="3">
    <location>
        <position position="166"/>
    </location>
</feature>
<dbReference type="PROSITE" id="PS01174">
    <property type="entry name" value="LIPASE_GDXG_SER"/>
    <property type="match status" value="1"/>
</dbReference>
<name>F0XKW9_GROCL</name>
<dbReference type="eggNOG" id="KOG1515">
    <property type="taxonomic scope" value="Eukaryota"/>
</dbReference>
<keyword evidence="5" id="KW-0503">Monooxygenase</keyword>
<dbReference type="OrthoDB" id="408631at2759"/>
<dbReference type="STRING" id="655863.F0XKW9"/>
<dbReference type="InterPro" id="IPR029058">
    <property type="entry name" value="AB_hydrolase_fold"/>
</dbReference>
<evidence type="ECO:0000256" key="1">
    <source>
        <dbReference type="ARBA" id="ARBA00010515"/>
    </source>
</evidence>
<dbReference type="GO" id="GO:0016787">
    <property type="term" value="F:hydrolase activity"/>
    <property type="evidence" value="ECO:0007669"/>
    <property type="project" value="UniProtKB-KW"/>
</dbReference>
<sequence>MYDPEYLKVIEPMVKAAAANPPPQPTNCLEVRAVFEALITHLHPSSVKRSFRETRIDVPGRNGHVVPLYRFATAEQLARGQNKPQPAVLYIHGGGMICATVPLYSDTLARQTAEFDVQHFAVDYRRAPEASATDLMDDCYAALAYMSGHAAELKIDPARIAIAGDSAGGGLATGLALMARDRALQPPPAKLIAIYSMLDDRTVQRHPPKGAAGFAPPGTSIADDDAWPKRSALTWNTEMNAMGWAAYLGFGSPGKDGPIEAASALIKATASSSPVALPSSITPYSVPARVDNLAGLPSTYIEIGSLDLFAEEAVAFAAKLLRDNVDVELRLLSGLPHAYDLMAPAVTAVKAARETQKRAYNSF</sequence>
<keyword evidence="2" id="KW-0378">Hydrolase</keyword>
<dbReference type="Gene3D" id="3.40.50.1820">
    <property type="entry name" value="alpha/beta hydrolase"/>
    <property type="match status" value="1"/>
</dbReference>
<dbReference type="RefSeq" id="XP_014171085.1">
    <property type="nucleotide sequence ID" value="XM_014315610.1"/>
</dbReference>
<dbReference type="GeneID" id="25981683"/>
<dbReference type="Pfam" id="PF07859">
    <property type="entry name" value="Abhydrolase_3"/>
    <property type="match status" value="1"/>
</dbReference>
<evidence type="ECO:0000313" key="5">
    <source>
        <dbReference type="EMBL" id="EFX01603.1"/>
    </source>
</evidence>
<organism evidence="6">
    <name type="scientific">Grosmannia clavigera (strain kw1407 / UAMH 11150)</name>
    <name type="common">Blue stain fungus</name>
    <name type="synonym">Graphiocladiella clavigera</name>
    <dbReference type="NCBI Taxonomy" id="655863"/>
    <lineage>
        <taxon>Eukaryota</taxon>
        <taxon>Fungi</taxon>
        <taxon>Dikarya</taxon>
        <taxon>Ascomycota</taxon>
        <taxon>Pezizomycotina</taxon>
        <taxon>Sordariomycetes</taxon>
        <taxon>Sordariomycetidae</taxon>
        <taxon>Ophiostomatales</taxon>
        <taxon>Ophiostomataceae</taxon>
        <taxon>Leptographium</taxon>
    </lineage>
</organism>
<comment type="similarity">
    <text evidence="1">Belongs to the 'GDXG' lipolytic enzyme family.</text>
</comment>
<evidence type="ECO:0000259" key="4">
    <source>
        <dbReference type="Pfam" id="PF07859"/>
    </source>
</evidence>
<dbReference type="AlphaFoldDB" id="F0XKW9"/>
<dbReference type="EMBL" id="GL629788">
    <property type="protein sequence ID" value="EFX01603.1"/>
    <property type="molecule type" value="Genomic_DNA"/>
</dbReference>
<keyword evidence="5" id="KW-0560">Oxidoreductase</keyword>
<evidence type="ECO:0000313" key="6">
    <source>
        <dbReference type="Proteomes" id="UP000007796"/>
    </source>
</evidence>
<feature type="domain" description="Alpha/beta hydrolase fold-3" evidence="4">
    <location>
        <begin position="88"/>
        <end position="339"/>
    </location>
</feature>
<dbReference type="InParanoid" id="F0XKW9"/>
<dbReference type="GO" id="GO:0004497">
    <property type="term" value="F:monooxygenase activity"/>
    <property type="evidence" value="ECO:0007669"/>
    <property type="project" value="UniProtKB-KW"/>
</dbReference>
<dbReference type="Proteomes" id="UP000007796">
    <property type="component" value="Unassembled WGS sequence"/>
</dbReference>
<dbReference type="HOGENOM" id="CLU_012494_6_1_1"/>
<accession>F0XKW9</accession>
<dbReference type="PANTHER" id="PTHR48081">
    <property type="entry name" value="AB HYDROLASE SUPERFAMILY PROTEIN C4A8.06C"/>
    <property type="match status" value="1"/>
</dbReference>
<keyword evidence="6" id="KW-1185">Reference proteome</keyword>
<dbReference type="InterPro" id="IPR050300">
    <property type="entry name" value="GDXG_lipolytic_enzyme"/>
</dbReference>
<proteinExistence type="inferred from homology"/>
<dbReference type="PANTHER" id="PTHR48081:SF8">
    <property type="entry name" value="ALPHA_BETA HYDROLASE FOLD-3 DOMAIN-CONTAINING PROTEIN-RELATED"/>
    <property type="match status" value="1"/>
</dbReference>
<evidence type="ECO:0000256" key="3">
    <source>
        <dbReference type="PROSITE-ProRule" id="PRU10038"/>
    </source>
</evidence>
<gene>
    <name evidence="5" type="ORF">CMQ_8069</name>
</gene>